<evidence type="ECO:0000256" key="13">
    <source>
        <dbReference type="ARBA" id="ARBA00024531"/>
    </source>
</evidence>
<keyword evidence="9" id="KW-0442">Lipid degradation</keyword>
<dbReference type="Proteomes" id="UP001190700">
    <property type="component" value="Unassembled WGS sequence"/>
</dbReference>
<evidence type="ECO:0000256" key="7">
    <source>
        <dbReference type="ARBA" id="ARBA00022801"/>
    </source>
</evidence>
<evidence type="ECO:0000256" key="4">
    <source>
        <dbReference type="ARBA" id="ARBA00022553"/>
    </source>
</evidence>
<evidence type="ECO:0000256" key="2">
    <source>
        <dbReference type="ARBA" id="ARBA00004651"/>
    </source>
</evidence>
<dbReference type="GO" id="GO:0046340">
    <property type="term" value="P:diacylglycerol catabolic process"/>
    <property type="evidence" value="ECO:0007669"/>
    <property type="project" value="TreeGrafter"/>
</dbReference>
<dbReference type="PANTHER" id="PTHR45792">
    <property type="entry name" value="DIACYLGLYCEROL LIPASE HOMOLOG-RELATED"/>
    <property type="match status" value="1"/>
</dbReference>
<gene>
    <name evidence="16" type="ORF">CYMTET_18389</name>
</gene>
<organism evidence="16 17">
    <name type="scientific">Cymbomonas tetramitiformis</name>
    <dbReference type="NCBI Taxonomy" id="36881"/>
    <lineage>
        <taxon>Eukaryota</taxon>
        <taxon>Viridiplantae</taxon>
        <taxon>Chlorophyta</taxon>
        <taxon>Pyramimonadophyceae</taxon>
        <taxon>Pyramimonadales</taxon>
        <taxon>Pyramimonadaceae</taxon>
        <taxon>Cymbomonas</taxon>
    </lineage>
</organism>
<comment type="catalytic activity">
    <reaction evidence="13">
        <text>a 1,2-diacyl-sn-glycerol + H2O = a 2-acylglycerol + a fatty acid + H(+)</text>
        <dbReference type="Rhea" id="RHEA:33275"/>
        <dbReference type="ChEBI" id="CHEBI:15377"/>
        <dbReference type="ChEBI" id="CHEBI:15378"/>
        <dbReference type="ChEBI" id="CHEBI:17389"/>
        <dbReference type="ChEBI" id="CHEBI:17815"/>
        <dbReference type="ChEBI" id="CHEBI:28868"/>
        <dbReference type="EC" id="3.1.1.116"/>
    </reaction>
    <physiologicalReaction direction="left-to-right" evidence="13">
        <dbReference type="Rhea" id="RHEA:33276"/>
    </physiologicalReaction>
</comment>
<sequence length="477" mass="51364">MKRIWMRQEKLRIKGIPDSFIAKGYETCACAPKVCDSDASTKLVAALSDGPCAAPAAVAGSAFCVLRIRQAYGGFGPAWQALTRRMRRLLKPQWVTPEFEDAVKYVQQLLVDLETETARSKGAEVLTAPRFPLLLNVALLKAAQESASAGTQRASERLPAAPDKVAEILRYMRYASSAYGVVCAMALSVGNLPAFRTLDLRETDLDFVVKHCRLRGRQDIFGANLHADEAAFHCPRHFVAVDHANRQVVLVIRGTLDAKDALTDLVCRTTPFCGGLAHEGIVKGARAVLASALPTVRGLLARRECAGYSFAVTGHSLGGGTAILVTLSLLTAASAEENIVAKMSALPAGTPLHCYAFGPPPVFCGRLPEAAARCITVIAHNEDCVPRLSLASVTQLILTLQAVDDVDISTRQRTLAVIEPNKNLEGVKKIQAAMQHASRQQLADPLHHAGTLYHVVPEDQNSGDRHSPHQGCPICCM</sequence>
<dbReference type="GO" id="GO:0005886">
    <property type="term" value="C:plasma membrane"/>
    <property type="evidence" value="ECO:0007669"/>
    <property type="project" value="UniProtKB-SubCell"/>
</dbReference>
<evidence type="ECO:0000256" key="10">
    <source>
        <dbReference type="ARBA" id="ARBA00022989"/>
    </source>
</evidence>
<evidence type="ECO:0000256" key="5">
    <source>
        <dbReference type="ARBA" id="ARBA00022692"/>
    </source>
</evidence>
<dbReference type="PANTHER" id="PTHR45792:SF7">
    <property type="entry name" value="PUTATIVE (AFU_ORTHOLOGUE AFUA_6G02710)-RELATED"/>
    <property type="match status" value="1"/>
</dbReference>
<keyword evidence="8" id="KW-0106">Calcium</keyword>
<evidence type="ECO:0000256" key="12">
    <source>
        <dbReference type="ARBA" id="ARBA00023136"/>
    </source>
</evidence>
<dbReference type="GO" id="GO:0019369">
    <property type="term" value="P:arachidonate metabolic process"/>
    <property type="evidence" value="ECO:0007669"/>
    <property type="project" value="TreeGrafter"/>
</dbReference>
<evidence type="ECO:0000313" key="16">
    <source>
        <dbReference type="EMBL" id="KAK3273366.1"/>
    </source>
</evidence>
<dbReference type="GO" id="GO:0046872">
    <property type="term" value="F:metal ion binding"/>
    <property type="evidence" value="ECO:0007669"/>
    <property type="project" value="UniProtKB-KW"/>
</dbReference>
<dbReference type="SUPFAM" id="SSF53474">
    <property type="entry name" value="alpha/beta-Hydrolases"/>
    <property type="match status" value="1"/>
</dbReference>
<dbReference type="InterPro" id="IPR052214">
    <property type="entry name" value="DAG_Lipase-Related"/>
</dbReference>
<proteinExistence type="predicted"/>
<keyword evidence="7" id="KW-0378">Hydrolase</keyword>
<comment type="subcellular location">
    <subcellularLocation>
        <location evidence="2">Cell membrane</location>
        <topology evidence="2">Multi-pass membrane protein</topology>
    </subcellularLocation>
</comment>
<feature type="domain" description="Fungal lipase-type" evidence="15">
    <location>
        <begin position="249"/>
        <end position="390"/>
    </location>
</feature>
<keyword evidence="4" id="KW-0597">Phosphoprotein</keyword>
<keyword evidence="11" id="KW-0443">Lipid metabolism</keyword>
<evidence type="ECO:0000256" key="14">
    <source>
        <dbReference type="ARBA" id="ARBA00026104"/>
    </source>
</evidence>
<evidence type="ECO:0000259" key="15">
    <source>
        <dbReference type="Pfam" id="PF01764"/>
    </source>
</evidence>
<keyword evidence="12" id="KW-0472">Membrane</keyword>
<evidence type="ECO:0000256" key="1">
    <source>
        <dbReference type="ARBA" id="ARBA00001913"/>
    </source>
</evidence>
<dbReference type="EMBL" id="LGRX02008507">
    <property type="protein sequence ID" value="KAK3273366.1"/>
    <property type="molecule type" value="Genomic_DNA"/>
</dbReference>
<keyword evidence="10" id="KW-1133">Transmembrane helix</keyword>
<dbReference type="InterPro" id="IPR029058">
    <property type="entry name" value="AB_hydrolase_fold"/>
</dbReference>
<dbReference type="InterPro" id="IPR002921">
    <property type="entry name" value="Fungal_lipase-type"/>
</dbReference>
<evidence type="ECO:0000256" key="11">
    <source>
        <dbReference type="ARBA" id="ARBA00023098"/>
    </source>
</evidence>
<evidence type="ECO:0000256" key="3">
    <source>
        <dbReference type="ARBA" id="ARBA00022475"/>
    </source>
</evidence>
<dbReference type="AlphaFoldDB" id="A0AAE0G9I4"/>
<accession>A0AAE0G9I4</accession>
<dbReference type="Pfam" id="PF01764">
    <property type="entry name" value="Lipase_3"/>
    <property type="match status" value="1"/>
</dbReference>
<keyword evidence="6" id="KW-0479">Metal-binding</keyword>
<evidence type="ECO:0000256" key="9">
    <source>
        <dbReference type="ARBA" id="ARBA00022963"/>
    </source>
</evidence>
<dbReference type="CDD" id="cd00519">
    <property type="entry name" value="Lipase_3"/>
    <property type="match status" value="1"/>
</dbReference>
<name>A0AAE0G9I4_9CHLO</name>
<keyword evidence="3" id="KW-1003">Cell membrane</keyword>
<comment type="caution">
    <text evidence="16">The sequence shown here is derived from an EMBL/GenBank/DDBJ whole genome shotgun (WGS) entry which is preliminary data.</text>
</comment>
<protein>
    <recommendedName>
        <fullName evidence="14">sn-1-specific diacylglycerol lipase</fullName>
        <ecNumber evidence="14">3.1.1.116</ecNumber>
    </recommendedName>
</protein>
<dbReference type="EC" id="3.1.1.116" evidence="14"/>
<dbReference type="GO" id="GO:0016298">
    <property type="term" value="F:lipase activity"/>
    <property type="evidence" value="ECO:0007669"/>
    <property type="project" value="TreeGrafter"/>
</dbReference>
<keyword evidence="17" id="KW-1185">Reference proteome</keyword>
<reference evidence="16 17" key="1">
    <citation type="journal article" date="2015" name="Genome Biol. Evol.">
        <title>Comparative Genomics of a Bacterivorous Green Alga Reveals Evolutionary Causalities and Consequences of Phago-Mixotrophic Mode of Nutrition.</title>
        <authorList>
            <person name="Burns J.A."/>
            <person name="Paasch A."/>
            <person name="Narechania A."/>
            <person name="Kim E."/>
        </authorList>
    </citation>
    <scope>NUCLEOTIDE SEQUENCE [LARGE SCALE GENOMIC DNA]</scope>
    <source>
        <strain evidence="16 17">PLY_AMNH</strain>
    </source>
</reference>
<keyword evidence="5" id="KW-0812">Transmembrane</keyword>
<dbReference type="Gene3D" id="3.40.50.1820">
    <property type="entry name" value="alpha/beta hydrolase"/>
    <property type="match status" value="1"/>
</dbReference>
<evidence type="ECO:0000256" key="6">
    <source>
        <dbReference type="ARBA" id="ARBA00022723"/>
    </source>
</evidence>
<evidence type="ECO:0000256" key="8">
    <source>
        <dbReference type="ARBA" id="ARBA00022837"/>
    </source>
</evidence>
<comment type="cofactor">
    <cofactor evidence="1">
        <name>Ca(2+)</name>
        <dbReference type="ChEBI" id="CHEBI:29108"/>
    </cofactor>
</comment>
<evidence type="ECO:0000313" key="17">
    <source>
        <dbReference type="Proteomes" id="UP001190700"/>
    </source>
</evidence>